<reference evidence="3" key="2">
    <citation type="submission" date="2022-01" db="EMBL/GenBank/DDBJ databases">
        <authorList>
            <person name="Yamashiro T."/>
            <person name="Shiraishi A."/>
            <person name="Satake H."/>
            <person name="Nakayama K."/>
        </authorList>
    </citation>
    <scope>NUCLEOTIDE SEQUENCE</scope>
</reference>
<protein>
    <submittedName>
        <fullName evidence="3">Zinc finger, CCHC-type containing protein</fullName>
    </submittedName>
</protein>
<accession>A0ABQ5GSN1</accession>
<feature type="domain" description="Reverse transcriptase Ty1/copia-type" evidence="1">
    <location>
        <begin position="74"/>
        <end position="146"/>
    </location>
</feature>
<sequence>MERAYICLTMGRPSHGTKDEVSYQHFDCFNGENDPKTLDEAMKSQDVAFWKEAINDEIDSILGNNTWVLADLPSGFRQKSRIDYFDTYAPVARISTIRLLITLASIHNLIIHQRDVKIAFLNGELDKEVYMNQPQGFIMPGHENKKFLSSKFSMKDMGEADIILDIRIKHEMSTPVDTSEKLMPNNGQAVSQLEYSGVIGCLMYAMTCNPSTQHCSIIESKFMALAAAAPISIRYDNATTLEKAYSQMYNGKSRFLVISGLDSFRIKLQADESWRTKVDFVHNTPHNSNDEDINDHAVTLISKLGLIHPLHLHPNDYAALTIVFVKLKGTENYQVCSCAMLLALEGKNKTGFIDGSCVRSNSDEVLGRQWDIVNAIVLGWILNSIFEELFLG</sequence>
<organism evidence="3 4">
    <name type="scientific">Tanacetum coccineum</name>
    <dbReference type="NCBI Taxonomy" id="301880"/>
    <lineage>
        <taxon>Eukaryota</taxon>
        <taxon>Viridiplantae</taxon>
        <taxon>Streptophyta</taxon>
        <taxon>Embryophyta</taxon>
        <taxon>Tracheophyta</taxon>
        <taxon>Spermatophyta</taxon>
        <taxon>Magnoliopsida</taxon>
        <taxon>eudicotyledons</taxon>
        <taxon>Gunneridae</taxon>
        <taxon>Pentapetalae</taxon>
        <taxon>asterids</taxon>
        <taxon>campanulids</taxon>
        <taxon>Asterales</taxon>
        <taxon>Asteraceae</taxon>
        <taxon>Asteroideae</taxon>
        <taxon>Anthemideae</taxon>
        <taxon>Anthemidinae</taxon>
        <taxon>Tanacetum</taxon>
    </lineage>
</organism>
<dbReference type="Proteomes" id="UP001151760">
    <property type="component" value="Unassembled WGS sequence"/>
</dbReference>
<dbReference type="InterPro" id="IPR029472">
    <property type="entry name" value="Copia-like_N"/>
</dbReference>
<name>A0ABQ5GSN1_9ASTR</name>
<gene>
    <name evidence="3" type="ORF">Tco_1045110</name>
</gene>
<feature type="domain" description="Retrotransposon Copia-like N-terminal" evidence="2">
    <location>
        <begin position="313"/>
        <end position="358"/>
    </location>
</feature>
<evidence type="ECO:0000313" key="3">
    <source>
        <dbReference type="EMBL" id="GJT78385.1"/>
    </source>
</evidence>
<dbReference type="Pfam" id="PF07727">
    <property type="entry name" value="RVT_2"/>
    <property type="match status" value="1"/>
</dbReference>
<dbReference type="PANTHER" id="PTHR37610:SF78">
    <property type="entry name" value="GAG-POLYPEPTIDE OF LTR COPIA-TYPE-RELATED"/>
    <property type="match status" value="1"/>
</dbReference>
<dbReference type="PANTHER" id="PTHR37610">
    <property type="entry name" value="CCHC-TYPE DOMAIN-CONTAINING PROTEIN"/>
    <property type="match status" value="1"/>
</dbReference>
<dbReference type="InterPro" id="IPR013103">
    <property type="entry name" value="RVT_2"/>
</dbReference>
<dbReference type="Pfam" id="PF14244">
    <property type="entry name" value="Retrotran_gag_3"/>
    <property type="match status" value="1"/>
</dbReference>
<proteinExistence type="predicted"/>
<dbReference type="EMBL" id="BQNB010018797">
    <property type="protein sequence ID" value="GJT78385.1"/>
    <property type="molecule type" value="Genomic_DNA"/>
</dbReference>
<comment type="caution">
    <text evidence="3">The sequence shown here is derived from an EMBL/GenBank/DDBJ whole genome shotgun (WGS) entry which is preliminary data.</text>
</comment>
<evidence type="ECO:0000313" key="4">
    <source>
        <dbReference type="Proteomes" id="UP001151760"/>
    </source>
</evidence>
<reference evidence="3" key="1">
    <citation type="journal article" date="2022" name="Int. J. Mol. Sci.">
        <title>Draft Genome of Tanacetum Coccineum: Genomic Comparison of Closely Related Tanacetum-Family Plants.</title>
        <authorList>
            <person name="Yamashiro T."/>
            <person name="Shiraishi A."/>
            <person name="Nakayama K."/>
            <person name="Satake H."/>
        </authorList>
    </citation>
    <scope>NUCLEOTIDE SEQUENCE</scope>
</reference>
<keyword evidence="4" id="KW-1185">Reference proteome</keyword>
<evidence type="ECO:0000259" key="1">
    <source>
        <dbReference type="Pfam" id="PF07727"/>
    </source>
</evidence>
<evidence type="ECO:0000259" key="2">
    <source>
        <dbReference type="Pfam" id="PF14244"/>
    </source>
</evidence>